<keyword evidence="8" id="KW-1185">Reference proteome</keyword>
<proteinExistence type="inferred from homology"/>
<dbReference type="InterPro" id="IPR036188">
    <property type="entry name" value="FAD/NAD-bd_sf"/>
</dbReference>
<accession>A0A5P1EUE2</accession>
<gene>
    <name evidence="7" type="ORF">A4U43_C05F24690</name>
</gene>
<dbReference type="FunFam" id="3.50.50.100:FF:000006">
    <property type="entry name" value="apoptosis-inducing factor 2"/>
    <property type="match status" value="1"/>
</dbReference>
<feature type="domain" description="FAD/NAD(P)-binding" evidence="6">
    <location>
        <begin position="8"/>
        <end position="273"/>
    </location>
</feature>
<evidence type="ECO:0000313" key="7">
    <source>
        <dbReference type="EMBL" id="ONK69602.1"/>
    </source>
</evidence>
<sequence length="362" mass="39808">MEDNRSKKLVVVGGGIGGALLAKSLQFDVDLVLIDPKEYFEITWADLRSMVEPSFSERILIKHTDYLVNGRVITSSAVNITDKEVLTEDGQTIVYDYLVIATGHKDPIPTRRKDRIEQFQQDNEKIKSSNSVLIVGGGPSGVELAAEIVVDYPEKKVTLVHRGPRLLEFIGQKASTKTLDWLTSKKVEVLLNQSVDLNSTSEDEKVYVTSGGEKIAADCHFLCIGKPLGSSWLQESILKECLDKKGQLMVDENLRVRGHSNIFAIGDITDVPEIKQGFLAQQHAGVVAKNLKLLMKGAKESKFVKYKPSSTIAIVSLGRKQGVLQLPFATFSGCIPGMIKSKDLFVGRTRKTLGLNPNPDGN</sequence>
<evidence type="ECO:0000256" key="5">
    <source>
        <dbReference type="ARBA" id="ARBA00057036"/>
    </source>
</evidence>
<name>A0A5P1EUE2_ASPOF</name>
<evidence type="ECO:0000313" key="8">
    <source>
        <dbReference type="Proteomes" id="UP000243459"/>
    </source>
</evidence>
<dbReference type="GO" id="GO:0004174">
    <property type="term" value="F:electron-transferring-flavoprotein dehydrogenase activity"/>
    <property type="evidence" value="ECO:0007669"/>
    <property type="project" value="TreeGrafter"/>
</dbReference>
<keyword evidence="4" id="KW-0560">Oxidoreductase</keyword>
<dbReference type="SUPFAM" id="SSF51905">
    <property type="entry name" value="FAD/NAD(P)-binding domain"/>
    <property type="match status" value="1"/>
</dbReference>
<dbReference type="GO" id="GO:0005737">
    <property type="term" value="C:cytoplasm"/>
    <property type="evidence" value="ECO:0007669"/>
    <property type="project" value="TreeGrafter"/>
</dbReference>
<dbReference type="PRINTS" id="PR00368">
    <property type="entry name" value="FADPNR"/>
</dbReference>
<dbReference type="PANTHER" id="PTHR43735:SF3">
    <property type="entry name" value="FERROPTOSIS SUPPRESSOR PROTEIN 1"/>
    <property type="match status" value="1"/>
</dbReference>
<dbReference type="GO" id="GO:0050660">
    <property type="term" value="F:flavin adenine dinucleotide binding"/>
    <property type="evidence" value="ECO:0007669"/>
    <property type="project" value="TreeGrafter"/>
</dbReference>
<keyword evidence="2" id="KW-0285">Flavoprotein</keyword>
<comment type="similarity">
    <text evidence="1">Belongs to the FAD-dependent oxidoreductase family.</text>
</comment>
<reference evidence="8" key="1">
    <citation type="journal article" date="2017" name="Nat. Commun.">
        <title>The asparagus genome sheds light on the origin and evolution of a young Y chromosome.</title>
        <authorList>
            <person name="Harkess A."/>
            <person name="Zhou J."/>
            <person name="Xu C."/>
            <person name="Bowers J.E."/>
            <person name="Van der Hulst R."/>
            <person name="Ayyampalayam S."/>
            <person name="Mercati F."/>
            <person name="Riccardi P."/>
            <person name="McKain M.R."/>
            <person name="Kakrana A."/>
            <person name="Tang H."/>
            <person name="Ray J."/>
            <person name="Groenendijk J."/>
            <person name="Arikit S."/>
            <person name="Mathioni S.M."/>
            <person name="Nakano M."/>
            <person name="Shan H."/>
            <person name="Telgmann-Rauber A."/>
            <person name="Kanno A."/>
            <person name="Yue Z."/>
            <person name="Chen H."/>
            <person name="Li W."/>
            <person name="Chen Y."/>
            <person name="Xu X."/>
            <person name="Zhang Y."/>
            <person name="Luo S."/>
            <person name="Chen H."/>
            <person name="Gao J."/>
            <person name="Mao Z."/>
            <person name="Pires J.C."/>
            <person name="Luo M."/>
            <person name="Kudrna D."/>
            <person name="Wing R.A."/>
            <person name="Meyers B.C."/>
            <person name="Yi K."/>
            <person name="Kong H."/>
            <person name="Lavrijsen P."/>
            <person name="Sunseri F."/>
            <person name="Falavigna A."/>
            <person name="Ye Y."/>
            <person name="Leebens-Mack J.H."/>
            <person name="Chen G."/>
        </authorList>
    </citation>
    <scope>NUCLEOTIDE SEQUENCE [LARGE SCALE GENOMIC DNA]</scope>
    <source>
        <strain evidence="8">cv. DH0086</strain>
    </source>
</reference>
<evidence type="ECO:0000256" key="3">
    <source>
        <dbReference type="ARBA" id="ARBA00022827"/>
    </source>
</evidence>
<dbReference type="InterPro" id="IPR023753">
    <property type="entry name" value="FAD/NAD-binding_dom"/>
</dbReference>
<evidence type="ECO:0000256" key="4">
    <source>
        <dbReference type="ARBA" id="ARBA00023002"/>
    </source>
</evidence>
<dbReference type="OMA" id="QTEPWIN"/>
<dbReference type="PANTHER" id="PTHR43735">
    <property type="entry name" value="APOPTOSIS-INDUCING FACTOR 1"/>
    <property type="match status" value="1"/>
</dbReference>
<comment type="function">
    <text evidence="5">Putative FAD-dependent oxidoreductase.</text>
</comment>
<evidence type="ECO:0000256" key="1">
    <source>
        <dbReference type="ARBA" id="ARBA00006442"/>
    </source>
</evidence>
<dbReference type="Proteomes" id="UP000243459">
    <property type="component" value="Chromosome 5"/>
</dbReference>
<keyword evidence="3" id="KW-0274">FAD</keyword>
<protein>
    <recommendedName>
        <fullName evidence="6">FAD/NAD(P)-binding domain-containing protein</fullName>
    </recommendedName>
</protein>
<evidence type="ECO:0000259" key="6">
    <source>
        <dbReference type="Pfam" id="PF07992"/>
    </source>
</evidence>
<dbReference type="EMBL" id="CM007385">
    <property type="protein sequence ID" value="ONK69602.1"/>
    <property type="molecule type" value="Genomic_DNA"/>
</dbReference>
<dbReference type="OrthoDB" id="202203at2759"/>
<dbReference type="Gene3D" id="3.50.50.100">
    <property type="match status" value="1"/>
</dbReference>
<dbReference type="Gramene" id="ONK69602">
    <property type="protein sequence ID" value="ONK69602"/>
    <property type="gene ID" value="A4U43_C05F24690"/>
</dbReference>
<dbReference type="Pfam" id="PF07992">
    <property type="entry name" value="Pyr_redox_2"/>
    <property type="match status" value="1"/>
</dbReference>
<dbReference type="AlphaFoldDB" id="A0A5P1EUE2"/>
<organism evidence="7 8">
    <name type="scientific">Asparagus officinalis</name>
    <name type="common">Garden asparagus</name>
    <dbReference type="NCBI Taxonomy" id="4686"/>
    <lineage>
        <taxon>Eukaryota</taxon>
        <taxon>Viridiplantae</taxon>
        <taxon>Streptophyta</taxon>
        <taxon>Embryophyta</taxon>
        <taxon>Tracheophyta</taxon>
        <taxon>Spermatophyta</taxon>
        <taxon>Magnoliopsida</taxon>
        <taxon>Liliopsida</taxon>
        <taxon>Asparagales</taxon>
        <taxon>Asparagaceae</taxon>
        <taxon>Asparagoideae</taxon>
        <taxon>Asparagus</taxon>
    </lineage>
</organism>
<evidence type="ECO:0000256" key="2">
    <source>
        <dbReference type="ARBA" id="ARBA00022630"/>
    </source>
</evidence>